<evidence type="ECO:0008006" key="5">
    <source>
        <dbReference type="Google" id="ProtNLM"/>
    </source>
</evidence>
<protein>
    <recommendedName>
        <fullName evidence="5">Transmembrane protein</fullName>
    </recommendedName>
</protein>
<feature type="region of interest" description="Disordered" evidence="1">
    <location>
        <begin position="52"/>
        <end position="92"/>
    </location>
</feature>
<dbReference type="eggNOG" id="ENOG5032MG8">
    <property type="taxonomic scope" value="Bacteria"/>
</dbReference>
<sequence length="92" mass="9488">MRIVVAVALAGLIALVVAVLTDSTYAAIAVVVLAVVGIVLLLRDWRADRKRAAAGESTEAPHEPVDPSISPELFAPDISADGRGPSSDARAD</sequence>
<dbReference type="Proteomes" id="UP000022835">
    <property type="component" value="Unassembled WGS sequence"/>
</dbReference>
<keyword evidence="2" id="KW-0812">Transmembrane</keyword>
<keyword evidence="4" id="KW-1185">Reference proteome</keyword>
<evidence type="ECO:0000313" key="4">
    <source>
        <dbReference type="Proteomes" id="UP000022835"/>
    </source>
</evidence>
<gene>
    <name evidence="3" type="ORF">Y900_013535</name>
</gene>
<evidence type="ECO:0000256" key="1">
    <source>
        <dbReference type="SAM" id="MobiDB-lite"/>
    </source>
</evidence>
<organism evidence="3 4">
    <name type="scientific">Mycolicibacterium aromaticivorans JS19b1 = JCM 16368</name>
    <dbReference type="NCBI Taxonomy" id="1440774"/>
    <lineage>
        <taxon>Bacteria</taxon>
        <taxon>Bacillati</taxon>
        <taxon>Actinomycetota</taxon>
        <taxon>Actinomycetes</taxon>
        <taxon>Mycobacteriales</taxon>
        <taxon>Mycobacteriaceae</taxon>
        <taxon>Mycolicibacterium</taxon>
    </lineage>
</organism>
<name>A0A064CH71_9MYCO</name>
<keyword evidence="2" id="KW-1133">Transmembrane helix</keyword>
<evidence type="ECO:0000313" key="3">
    <source>
        <dbReference type="EMBL" id="KDE99929.1"/>
    </source>
</evidence>
<comment type="caution">
    <text evidence="3">The sequence shown here is derived from an EMBL/GenBank/DDBJ whole genome shotgun (WGS) entry which is preliminary data.</text>
</comment>
<dbReference type="AlphaFoldDB" id="A0A064CH71"/>
<feature type="compositionally biased region" description="Basic and acidic residues" evidence="1">
    <location>
        <begin position="52"/>
        <end position="65"/>
    </location>
</feature>
<reference evidence="3" key="1">
    <citation type="submission" date="2014-05" db="EMBL/GenBank/DDBJ databases">
        <title>Genome sequence of Mycobacterium aromaticivorans strain JS19b1T (= DSM 45407T).</title>
        <authorList>
            <person name="Kwak Y."/>
            <person name="Park G.-S."/>
            <person name="Li Q.X."/>
            <person name="Lee S.-E."/>
            <person name="Shin J.-H."/>
        </authorList>
    </citation>
    <scope>NUCLEOTIDE SEQUENCE [LARGE SCALE GENOMIC DNA]</scope>
    <source>
        <strain evidence="3">JS19b1</strain>
    </source>
</reference>
<dbReference type="STRING" id="1440774.Y900_013535"/>
<dbReference type="EMBL" id="JALN02000001">
    <property type="protein sequence ID" value="KDE99929.1"/>
    <property type="molecule type" value="Genomic_DNA"/>
</dbReference>
<accession>A0A064CH71</accession>
<proteinExistence type="predicted"/>
<keyword evidence="2" id="KW-0472">Membrane</keyword>
<feature type="transmembrane region" description="Helical" evidence="2">
    <location>
        <begin position="24"/>
        <end position="42"/>
    </location>
</feature>
<evidence type="ECO:0000256" key="2">
    <source>
        <dbReference type="SAM" id="Phobius"/>
    </source>
</evidence>